<dbReference type="InterPro" id="IPR017850">
    <property type="entry name" value="Alkaline_phosphatase_core_sf"/>
</dbReference>
<dbReference type="PANTHER" id="PTHR31956">
    <property type="entry name" value="NON-SPECIFIC PHOSPHOLIPASE C4-RELATED"/>
    <property type="match status" value="1"/>
</dbReference>
<evidence type="ECO:0000313" key="3">
    <source>
        <dbReference type="EMBL" id="ADL54512.1"/>
    </source>
</evidence>
<dbReference type="Pfam" id="PF04185">
    <property type="entry name" value="Phosphoesterase"/>
    <property type="match status" value="1"/>
</dbReference>
<reference evidence="3 4" key="1">
    <citation type="submission" date="2010-08" db="EMBL/GenBank/DDBJ databases">
        <title>Complete sequence of Gallionella capsiferriformans ES-2.</title>
        <authorList>
            <consortium name="US DOE Joint Genome Institute"/>
            <person name="Lucas S."/>
            <person name="Copeland A."/>
            <person name="Lapidus A."/>
            <person name="Cheng J.-F."/>
            <person name="Bruce D."/>
            <person name="Goodwin L."/>
            <person name="Pitluck S."/>
            <person name="Chertkov O."/>
            <person name="Davenport K.W."/>
            <person name="Detter J.C."/>
            <person name="Han C."/>
            <person name="Tapia R."/>
            <person name="Land M."/>
            <person name="Hauser L."/>
            <person name="Chang Y.-J."/>
            <person name="Jeffries C."/>
            <person name="Kyrpides N."/>
            <person name="Ivanova N."/>
            <person name="Mikhailova N."/>
            <person name="Shelobolina E.S."/>
            <person name="Picardal F."/>
            <person name="Roden E."/>
            <person name="Emerson D."/>
            <person name="Woyke T."/>
        </authorList>
    </citation>
    <scope>NUCLEOTIDE SEQUENCE [LARGE SCALE GENOMIC DNA]</scope>
    <source>
        <strain evidence="3 4">ES-2</strain>
    </source>
</reference>
<dbReference type="EMBL" id="CP002159">
    <property type="protein sequence ID" value="ADL54512.1"/>
    <property type="molecule type" value="Genomic_DNA"/>
</dbReference>
<organism evidence="3 4">
    <name type="scientific">Gallionella capsiferriformans (strain ES-2)</name>
    <name type="common">Gallionella ferruginea capsiferriformans (strain ES-2)</name>
    <dbReference type="NCBI Taxonomy" id="395494"/>
    <lineage>
        <taxon>Bacteria</taxon>
        <taxon>Pseudomonadati</taxon>
        <taxon>Pseudomonadota</taxon>
        <taxon>Betaproteobacteria</taxon>
        <taxon>Nitrosomonadales</taxon>
        <taxon>Gallionellaceae</taxon>
        <taxon>Gallionella</taxon>
    </lineage>
</organism>
<feature type="signal peptide" evidence="2">
    <location>
        <begin position="1"/>
        <end position="19"/>
    </location>
</feature>
<dbReference type="SUPFAM" id="SSF53649">
    <property type="entry name" value="Alkaline phosphatase-like"/>
    <property type="match status" value="1"/>
</dbReference>
<accession>D9SC47</accession>
<keyword evidence="4" id="KW-1185">Reference proteome</keyword>
<dbReference type="AlphaFoldDB" id="D9SC47"/>
<protein>
    <submittedName>
        <fullName evidence="3">Phosphoesterase</fullName>
    </submittedName>
</protein>
<dbReference type="RefSeq" id="WP_013292455.1">
    <property type="nucleotide sequence ID" value="NC_014394.1"/>
</dbReference>
<dbReference type="OrthoDB" id="9770871at2"/>
<keyword evidence="2" id="KW-0732">Signal</keyword>
<sequence precursor="true">MKRRSLFVLLLLTATATQAENLPRPDHVVVVIEENRGYSQIMAPLKGDSYIHALARRGMLFTQSYAVAHPSQPNYLALFSGSTQGSRDDACPMSYAGENIASSLINHKLSFSSFSESLPSAGSTVCWAGGYQRKHNPAANWQDNRLPPSVNLTFNDFPQDYSQLPTLSFVIPDQRNDMHDGSYFTADEWLKKHIDPYVTWAFKHNSLLILTWDEDNGSEGNRIVTLLVGPMVKTGTSAQRINHYNVLRTLLDFYDLPAFNASLDAEPIKGVWLKR</sequence>
<dbReference type="Gene3D" id="3.40.720.10">
    <property type="entry name" value="Alkaline Phosphatase, subunit A"/>
    <property type="match status" value="1"/>
</dbReference>
<dbReference type="KEGG" id="gca:Galf_0468"/>
<evidence type="ECO:0000256" key="2">
    <source>
        <dbReference type="SAM" id="SignalP"/>
    </source>
</evidence>
<dbReference type="PANTHER" id="PTHR31956:SF1">
    <property type="entry name" value="NON-SPECIFIC PHOSPHOLIPASE C1"/>
    <property type="match status" value="1"/>
</dbReference>
<dbReference type="Proteomes" id="UP000001235">
    <property type="component" value="Chromosome"/>
</dbReference>
<dbReference type="GO" id="GO:0042578">
    <property type="term" value="F:phosphoric ester hydrolase activity"/>
    <property type="evidence" value="ECO:0007669"/>
    <property type="project" value="UniProtKB-ARBA"/>
</dbReference>
<dbReference type="InterPro" id="IPR007312">
    <property type="entry name" value="Phosphoesterase"/>
</dbReference>
<gene>
    <name evidence="3" type="ordered locus">Galf_0468</name>
</gene>
<dbReference type="eggNOG" id="COG3511">
    <property type="taxonomic scope" value="Bacteria"/>
</dbReference>
<feature type="chain" id="PRO_5003128102" evidence="2">
    <location>
        <begin position="20"/>
        <end position="275"/>
    </location>
</feature>
<dbReference type="STRING" id="395494.Galf_0468"/>
<proteinExistence type="predicted"/>
<evidence type="ECO:0000256" key="1">
    <source>
        <dbReference type="ARBA" id="ARBA00022801"/>
    </source>
</evidence>
<evidence type="ECO:0000313" key="4">
    <source>
        <dbReference type="Proteomes" id="UP000001235"/>
    </source>
</evidence>
<dbReference type="HOGENOM" id="CLU_027977_3_0_4"/>
<name>D9SC47_GALCS</name>
<keyword evidence="1" id="KW-0378">Hydrolase</keyword>